<organism evidence="3 4">
    <name type="scientific">Pelomonas aquatica</name>
    <dbReference type="NCBI Taxonomy" id="431058"/>
    <lineage>
        <taxon>Bacteria</taxon>
        <taxon>Pseudomonadati</taxon>
        <taxon>Pseudomonadota</taxon>
        <taxon>Betaproteobacteria</taxon>
        <taxon>Burkholderiales</taxon>
        <taxon>Sphaerotilaceae</taxon>
        <taxon>Roseateles</taxon>
    </lineage>
</organism>
<keyword evidence="4" id="KW-1185">Reference proteome</keyword>
<feature type="region of interest" description="Disordered" evidence="1">
    <location>
        <begin position="399"/>
        <end position="419"/>
    </location>
</feature>
<sequence length="503" mass="55928">MTDTNAIRPELLLGANPFLEALPPPVPFKQIPGRLAHKPLAAVDWQKLDAADREPLLEFSTEHFAATAAILEAVAGVQTLIRRALLMRNPLSRAEHQRMNRVGLLEEKGQFRRIQQLDGAGLLVTGMTGTGKSALLLRTLSMVAPDQVIDWGTSKACEWYSLRQAVYLKVDFASNGSRGGLLKRILETLDETLGTDYLDDHKRTTNIDTLIVTVCKLLSRHRVALLVIDEKQQSTFEDNPWRIEFVLFYLTLMNLGISVALAGNPLAFEHLYVFSQVMRRFSAGGIHHLEPAESVTTPWWARDFVPIAREFNLVEHWGVPIDERNKLEFDSSGGLPGLYMPYHVEVQRQALRRGGASTSVTRRDYDQALKSRRFQHIKDIALSINSPTLGSTGTYLDIPAAREPSKGGKASGTGKPVPPVVPSEQAVVLVKRLLARYTADQTKKTNQLTKQLEVLKSLSPDDIRALGVTQDHMKELESMLESRGQGRAAKRGQKPASEEQPPT</sequence>
<name>A0ABU1ZDE9_9BURK</name>
<dbReference type="InterPro" id="IPR027417">
    <property type="entry name" value="P-loop_NTPase"/>
</dbReference>
<evidence type="ECO:0000259" key="2">
    <source>
        <dbReference type="Pfam" id="PF13401"/>
    </source>
</evidence>
<feature type="region of interest" description="Disordered" evidence="1">
    <location>
        <begin position="477"/>
        <end position="503"/>
    </location>
</feature>
<protein>
    <recommendedName>
        <fullName evidence="2">ORC1/DEAH AAA+ ATPase domain-containing protein</fullName>
    </recommendedName>
</protein>
<evidence type="ECO:0000256" key="1">
    <source>
        <dbReference type="SAM" id="MobiDB-lite"/>
    </source>
</evidence>
<dbReference type="InterPro" id="IPR049945">
    <property type="entry name" value="AAA_22"/>
</dbReference>
<evidence type="ECO:0000313" key="3">
    <source>
        <dbReference type="EMBL" id="MDR7298654.1"/>
    </source>
</evidence>
<dbReference type="Pfam" id="PF13401">
    <property type="entry name" value="AAA_22"/>
    <property type="match status" value="1"/>
</dbReference>
<dbReference type="SUPFAM" id="SSF52540">
    <property type="entry name" value="P-loop containing nucleoside triphosphate hydrolases"/>
    <property type="match status" value="1"/>
</dbReference>
<gene>
    <name evidence="3" type="ORF">J2X16_004017</name>
</gene>
<comment type="caution">
    <text evidence="3">The sequence shown here is derived from an EMBL/GenBank/DDBJ whole genome shotgun (WGS) entry which is preliminary data.</text>
</comment>
<dbReference type="EMBL" id="JAVDXQ010000005">
    <property type="protein sequence ID" value="MDR7298654.1"/>
    <property type="molecule type" value="Genomic_DNA"/>
</dbReference>
<evidence type="ECO:0000313" key="4">
    <source>
        <dbReference type="Proteomes" id="UP001180536"/>
    </source>
</evidence>
<accession>A0ABU1ZDE9</accession>
<dbReference type="Gene3D" id="3.40.50.300">
    <property type="entry name" value="P-loop containing nucleotide triphosphate hydrolases"/>
    <property type="match status" value="1"/>
</dbReference>
<proteinExistence type="predicted"/>
<dbReference type="Proteomes" id="UP001180536">
    <property type="component" value="Unassembled WGS sequence"/>
</dbReference>
<reference evidence="3 4" key="1">
    <citation type="submission" date="2023-07" db="EMBL/GenBank/DDBJ databases">
        <title>Sorghum-associated microbial communities from plants grown in Nebraska, USA.</title>
        <authorList>
            <person name="Schachtman D."/>
        </authorList>
    </citation>
    <scope>NUCLEOTIDE SEQUENCE [LARGE SCALE GENOMIC DNA]</scope>
    <source>
        <strain evidence="3 4">BE310</strain>
    </source>
</reference>
<dbReference type="RefSeq" id="WP_310347698.1">
    <property type="nucleotide sequence ID" value="NZ_JAVDXQ010000005.1"/>
</dbReference>
<feature type="domain" description="ORC1/DEAH AAA+ ATPase" evidence="2">
    <location>
        <begin position="122"/>
        <end position="267"/>
    </location>
</feature>